<dbReference type="Proteomes" id="UP000297914">
    <property type="component" value="Unassembled WGS sequence"/>
</dbReference>
<accession>A0A5F0K8K3</accession>
<evidence type="ECO:0000313" key="3">
    <source>
        <dbReference type="Proteomes" id="UP000297720"/>
    </source>
</evidence>
<evidence type="ECO:0000313" key="4">
    <source>
        <dbReference type="Proteomes" id="UP000297914"/>
    </source>
</evidence>
<sequence length="80" mass="8667">MRARWAVTLLATVGVLAIATLFYTRSDLPKAERPGITSSSHGVGVLLGSPQYQVKGELVEGGFLDKQLDEKGSTELDEYQ</sequence>
<name>A0A5F0K8K3_9GAMM</name>
<protein>
    <submittedName>
        <fullName evidence="2">Uncharacterized protein</fullName>
    </submittedName>
</protein>
<dbReference type="EMBL" id="QORK01000032">
    <property type="protein sequence ID" value="TFF77739.1"/>
    <property type="molecule type" value="Genomic_DNA"/>
</dbReference>
<comment type="caution">
    <text evidence="2">The sequence shown here is derived from an EMBL/GenBank/DDBJ whole genome shotgun (WGS) entry which is preliminary data.</text>
</comment>
<dbReference type="Proteomes" id="UP000297720">
    <property type="component" value="Unassembled WGS sequence"/>
</dbReference>
<evidence type="ECO:0000313" key="1">
    <source>
        <dbReference type="EMBL" id="TFF73731.1"/>
    </source>
</evidence>
<keyword evidence="3" id="KW-1185">Reference proteome</keyword>
<dbReference type="EMBL" id="QORL01000032">
    <property type="protein sequence ID" value="TFF73731.1"/>
    <property type="molecule type" value="Genomic_DNA"/>
</dbReference>
<dbReference type="AlphaFoldDB" id="A0A5F0K8K3"/>
<organism evidence="2 4">
    <name type="scientific">Aeromonas taiwanensis</name>
    <dbReference type="NCBI Taxonomy" id="633417"/>
    <lineage>
        <taxon>Bacteria</taxon>
        <taxon>Pseudomonadati</taxon>
        <taxon>Pseudomonadota</taxon>
        <taxon>Gammaproteobacteria</taxon>
        <taxon>Aeromonadales</taxon>
        <taxon>Aeromonadaceae</taxon>
        <taxon>Aeromonas</taxon>
    </lineage>
</organism>
<evidence type="ECO:0000313" key="2">
    <source>
        <dbReference type="EMBL" id="TFF77739.1"/>
    </source>
</evidence>
<proteinExistence type="predicted"/>
<reference evidence="2 4" key="1">
    <citation type="submission" date="2018-06" db="EMBL/GenBank/DDBJ databases">
        <title>Occurrence of a novel blaKPC-2- and qnrS2- harbouring IncP6 plasmid from Aeromonas taiwanensis isolates recovered from the river sediments.</title>
        <authorList>
            <person name="Zheng B."/>
            <person name="Yu X."/>
            <person name="Xiao Y."/>
        </authorList>
    </citation>
    <scope>NUCLEOTIDE SEQUENCE [LARGE SCALE GENOMIC DNA]</scope>
    <source>
        <strain evidence="1 3">1713</strain>
        <strain evidence="2 4">198</strain>
    </source>
</reference>
<gene>
    <name evidence="1" type="ORF">DRM93_14685</name>
    <name evidence="2" type="ORF">DRM94_14685</name>
</gene>